<reference evidence="2 3" key="1">
    <citation type="submission" date="2017-11" db="EMBL/GenBank/DDBJ databases">
        <title>Genome-resolved metagenomics identifies genetic mobility, metabolic interactions, and unexpected diversity in perchlorate-reducing communities.</title>
        <authorList>
            <person name="Barnum T.P."/>
            <person name="Figueroa I.A."/>
            <person name="Carlstrom C.I."/>
            <person name="Lucas L.N."/>
            <person name="Engelbrektson A.L."/>
            <person name="Coates J.D."/>
        </authorList>
    </citation>
    <scope>NUCLEOTIDE SEQUENCE [LARGE SCALE GENOMIC DNA]</scope>
    <source>
        <strain evidence="2">BM706</strain>
    </source>
</reference>
<dbReference type="InterPro" id="IPR013983">
    <property type="entry name" value="Ald_Fedxn_OxRdtase_N"/>
</dbReference>
<dbReference type="GO" id="GO:0016625">
    <property type="term" value="F:oxidoreductase activity, acting on the aldehyde or oxo group of donors, iron-sulfur protein as acceptor"/>
    <property type="evidence" value="ECO:0007669"/>
    <property type="project" value="InterPro"/>
</dbReference>
<organism evidence="2 3">
    <name type="scientific">Muiribacterium halophilum</name>
    <dbReference type="NCBI Taxonomy" id="2053465"/>
    <lineage>
        <taxon>Bacteria</taxon>
        <taxon>Candidatus Muiribacteriota</taxon>
        <taxon>Candidatus Muiribacteriia</taxon>
        <taxon>Candidatus Muiribacteriales</taxon>
        <taxon>Candidatus Muiribacteriaceae</taxon>
        <taxon>Candidatus Muiribacterium</taxon>
    </lineage>
</organism>
<evidence type="ECO:0000313" key="3">
    <source>
        <dbReference type="Proteomes" id="UP000234857"/>
    </source>
</evidence>
<dbReference type="SUPFAM" id="SSF56228">
    <property type="entry name" value="Aldehyde ferredoxin oxidoreductase, N-terminal domain"/>
    <property type="match status" value="1"/>
</dbReference>
<feature type="domain" description="Aldehyde ferredoxin oxidoreductase N-terminal" evidence="1">
    <location>
        <begin position="10"/>
        <end position="199"/>
    </location>
</feature>
<accession>A0A2N5ZD08</accession>
<dbReference type="Gene3D" id="3.60.9.10">
    <property type="entry name" value="Aldehyde ferredoxin oxidoreductase, N-terminal domain"/>
    <property type="match status" value="1"/>
</dbReference>
<proteinExistence type="predicted"/>
<dbReference type="SMART" id="SM00790">
    <property type="entry name" value="AFOR_N"/>
    <property type="match status" value="1"/>
</dbReference>
<sequence>MMCLLWWKTMSKVLILDLENKKIEYQSVSRMKKGLYLGYELYDKFCSKDDLVVVRGALSGLLPGACHSYVVYYKPLLKTLSYAIVSGTLGGIIYSSDLEAIVIKGGFPGKSLYSIIIDKEEISFNPSGELAAFDYQQMKNVAEKKAVSPYDVVFFSGNSVSQNIFSNISITGNELLNGDGLGALFLKKNIRMIHISGRETQIPSYLKKEYFTLIKKMKHNVSGVFERTCYGCPNHCFFFRSTMNRLSIKHIIYRKYIEIFNKCFNKEGRENPDRFFYIFDIFSVDFMAIMPVIKYLFSREDLSREMGIRVDNNLQYKDVVLFLKNLNVDNNKFYNLLRSDMDLFKIDYKAEIIRHGNSFAINTEEDDNLVKLDFYHPSIFDTPDLPYMNVLKLKALYEMLGICPNLHYTYDEYWLSKIGEKTHDSFREIDRLELFGNALLNYKYEMEKKHSEKLRKVYPGEEE</sequence>
<dbReference type="Pfam" id="PF02730">
    <property type="entry name" value="AFOR_N"/>
    <property type="match status" value="1"/>
</dbReference>
<dbReference type="GO" id="GO:0051536">
    <property type="term" value="F:iron-sulfur cluster binding"/>
    <property type="evidence" value="ECO:0007669"/>
    <property type="project" value="InterPro"/>
</dbReference>
<dbReference type="AlphaFoldDB" id="A0A2N5ZD08"/>
<evidence type="ECO:0000259" key="1">
    <source>
        <dbReference type="SMART" id="SM00790"/>
    </source>
</evidence>
<name>A0A2N5ZD08_MUIH1</name>
<dbReference type="EMBL" id="PKTG01000111">
    <property type="protein sequence ID" value="PLX16558.1"/>
    <property type="molecule type" value="Genomic_DNA"/>
</dbReference>
<protein>
    <recommendedName>
        <fullName evidence="1">Aldehyde ferredoxin oxidoreductase N-terminal domain-containing protein</fullName>
    </recommendedName>
</protein>
<comment type="caution">
    <text evidence="2">The sequence shown here is derived from an EMBL/GenBank/DDBJ whole genome shotgun (WGS) entry which is preliminary data.</text>
</comment>
<gene>
    <name evidence="2" type="ORF">C0601_10000</name>
</gene>
<evidence type="ECO:0000313" key="2">
    <source>
        <dbReference type="EMBL" id="PLX16558.1"/>
    </source>
</evidence>
<dbReference type="Proteomes" id="UP000234857">
    <property type="component" value="Unassembled WGS sequence"/>
</dbReference>
<dbReference type="InterPro" id="IPR036503">
    <property type="entry name" value="Ald_Fedxn_OxRdtase_N_sf"/>
</dbReference>